<dbReference type="Proteomes" id="UP000783871">
    <property type="component" value="Unassembled WGS sequence"/>
</dbReference>
<feature type="compositionally biased region" description="Basic and acidic residues" evidence="1">
    <location>
        <begin position="144"/>
        <end position="167"/>
    </location>
</feature>
<evidence type="ECO:0000256" key="1">
    <source>
        <dbReference type="SAM" id="MobiDB-lite"/>
    </source>
</evidence>
<dbReference type="RefSeq" id="WP_167999186.1">
    <property type="nucleotide sequence ID" value="NZ_JAATEO010000002.1"/>
</dbReference>
<protein>
    <submittedName>
        <fullName evidence="2">Uncharacterized protein</fullName>
    </submittedName>
</protein>
<evidence type="ECO:0000313" key="2">
    <source>
        <dbReference type="EMBL" id="NJP30747.1"/>
    </source>
</evidence>
<evidence type="ECO:0000313" key="3">
    <source>
        <dbReference type="Proteomes" id="UP000783871"/>
    </source>
</evidence>
<comment type="caution">
    <text evidence="2">The sequence shown here is derived from an EMBL/GenBank/DDBJ whole genome shotgun (WGS) entry which is preliminary data.</text>
</comment>
<name>A0ABX0YZ31_9ACTN</name>
<keyword evidence="3" id="KW-1185">Reference proteome</keyword>
<organism evidence="2 3">
    <name type="scientific">Micromonospora thermarum</name>
    <dbReference type="NCBI Taxonomy" id="2720024"/>
    <lineage>
        <taxon>Bacteria</taxon>
        <taxon>Bacillati</taxon>
        <taxon>Actinomycetota</taxon>
        <taxon>Actinomycetes</taxon>
        <taxon>Micromonosporales</taxon>
        <taxon>Micromonosporaceae</taxon>
        <taxon>Micromonospora</taxon>
    </lineage>
</organism>
<dbReference type="EMBL" id="JAATEO010000002">
    <property type="protein sequence ID" value="NJP30747.1"/>
    <property type="molecule type" value="Genomic_DNA"/>
</dbReference>
<sequence>MRDHPCQQHRPGHHTDACLTGPCGYCGTSLHTIASGECRSCLRIVCEACDAGYHPDLGPICRPCTQPGSGAGPASPTPPDDQELHRLCVFELALNCGHLVTMALTGWYPVSVACCERLGGTILHGIYVPYSSQVDGTRLVSERYEYRPKGTPSEPDRLVDRRPRTDEPYQSPRPGGPTHAGRYPARVGAAWSLDGSVPPAATH</sequence>
<accession>A0ABX0YZ31</accession>
<gene>
    <name evidence="2" type="ORF">HCJ94_01750</name>
</gene>
<feature type="region of interest" description="Disordered" evidence="1">
    <location>
        <begin position="144"/>
        <end position="183"/>
    </location>
</feature>
<proteinExistence type="predicted"/>
<reference evidence="2 3" key="1">
    <citation type="submission" date="2020-03" db="EMBL/GenBank/DDBJ databases">
        <title>WGS of actinomycetes isolated from Thailand.</title>
        <authorList>
            <person name="Thawai C."/>
        </authorList>
    </citation>
    <scope>NUCLEOTIDE SEQUENCE [LARGE SCALE GENOMIC DNA]</scope>
    <source>
        <strain evidence="2 3">HSS6-12</strain>
    </source>
</reference>